<organism evidence="5 6">
    <name type="scientific">Ciona intestinalis</name>
    <name type="common">Transparent sea squirt</name>
    <name type="synonym">Ascidia intestinalis</name>
    <dbReference type="NCBI Taxonomy" id="7719"/>
    <lineage>
        <taxon>Eukaryota</taxon>
        <taxon>Metazoa</taxon>
        <taxon>Chordata</taxon>
        <taxon>Tunicata</taxon>
        <taxon>Ascidiacea</taxon>
        <taxon>Phlebobranchia</taxon>
        <taxon>Cionidae</taxon>
        <taxon>Ciona</taxon>
    </lineage>
</organism>
<comment type="similarity">
    <text evidence="1">Belongs to the C/M/P thioester hydrolase family.</text>
</comment>
<name>F6VDE1_CIOIN</name>
<dbReference type="InterPro" id="IPR042490">
    <property type="entry name" value="Thio_Ohase/BAAT_N"/>
</dbReference>
<evidence type="ECO:0000313" key="6">
    <source>
        <dbReference type="Proteomes" id="UP000008144"/>
    </source>
</evidence>
<reference evidence="5" key="4">
    <citation type="submission" date="2025-09" db="UniProtKB">
        <authorList>
            <consortium name="Ensembl"/>
        </authorList>
    </citation>
    <scope>IDENTIFICATION</scope>
</reference>
<dbReference type="InterPro" id="IPR006862">
    <property type="entry name" value="Thio_Ohase/aa_AcTrfase"/>
</dbReference>
<dbReference type="InterPro" id="IPR016662">
    <property type="entry name" value="Acyl-CoA_thioEstase_long-chain"/>
</dbReference>
<dbReference type="OMA" id="WIENDQT"/>
<dbReference type="InterPro" id="IPR029058">
    <property type="entry name" value="AB_hydrolase_fold"/>
</dbReference>
<reference evidence="5" key="2">
    <citation type="journal article" date="2008" name="Genome Biol.">
        <title>Improved genome assembly and evidence-based global gene model set for the chordate Ciona intestinalis: new insight into intron and operon populations.</title>
        <authorList>
            <person name="Satou Y."/>
            <person name="Mineta K."/>
            <person name="Ogasawara M."/>
            <person name="Sasakura Y."/>
            <person name="Shoguchi E."/>
            <person name="Ueno K."/>
            <person name="Yamada L."/>
            <person name="Matsumoto J."/>
            <person name="Wasserscheid J."/>
            <person name="Dewar K."/>
            <person name="Wiley G.B."/>
            <person name="Macmil S.L."/>
            <person name="Roe B.A."/>
            <person name="Zeller R.W."/>
            <person name="Hastings K.E."/>
            <person name="Lemaire P."/>
            <person name="Lindquist E."/>
            <person name="Endo T."/>
            <person name="Hotta K."/>
            <person name="Inaba K."/>
        </authorList>
    </citation>
    <scope>NUCLEOTIDE SEQUENCE [LARGE SCALE GENOMIC DNA]</scope>
    <source>
        <strain evidence="5">wild type</strain>
    </source>
</reference>
<feature type="active site" description="Charge relay system" evidence="2">
    <location>
        <position position="237"/>
    </location>
</feature>
<dbReference type="Pfam" id="PF04775">
    <property type="entry name" value="Bile_Hydr_Trans"/>
    <property type="match status" value="1"/>
</dbReference>
<dbReference type="InParanoid" id="F6VDE1"/>
<dbReference type="SUPFAM" id="SSF53474">
    <property type="entry name" value="alpha/beta-Hydrolases"/>
    <property type="match status" value="1"/>
</dbReference>
<feature type="domain" description="Acyl-CoA thioester hydrolase/bile acid-CoA amino acid N-acetyltransferase" evidence="3">
    <location>
        <begin position="14"/>
        <end position="144"/>
    </location>
</feature>
<dbReference type="FunFam" id="3.40.50.1820:FF:000024">
    <property type="entry name" value="acyl-coenzyme A thioesterase 4"/>
    <property type="match status" value="1"/>
</dbReference>
<feature type="active site" description="Charge relay system" evidence="2">
    <location>
        <position position="363"/>
    </location>
</feature>
<dbReference type="GO" id="GO:0047617">
    <property type="term" value="F:fatty acyl-CoA hydrolase activity"/>
    <property type="evidence" value="ECO:0000318"/>
    <property type="project" value="GO_Central"/>
</dbReference>
<dbReference type="Gene3D" id="2.60.40.2240">
    <property type="entry name" value="Acyl-CoA thioester hydrolase/BAAT N-terminal domain"/>
    <property type="match status" value="1"/>
</dbReference>
<dbReference type="Proteomes" id="UP000008144">
    <property type="component" value="Chromosome 12"/>
</dbReference>
<dbReference type="GO" id="GO:0006631">
    <property type="term" value="P:fatty acid metabolic process"/>
    <property type="evidence" value="ECO:0000318"/>
    <property type="project" value="GO_Central"/>
</dbReference>
<dbReference type="PANTHER" id="PTHR10824">
    <property type="entry name" value="ACYL-COENZYME A THIOESTERASE-RELATED"/>
    <property type="match status" value="1"/>
</dbReference>
<reference evidence="6" key="1">
    <citation type="journal article" date="2002" name="Science">
        <title>The draft genome of Ciona intestinalis: insights into chordate and vertebrate origins.</title>
        <authorList>
            <person name="Dehal P."/>
            <person name="Satou Y."/>
            <person name="Campbell R.K."/>
            <person name="Chapman J."/>
            <person name="Degnan B."/>
            <person name="De Tomaso A."/>
            <person name="Davidson B."/>
            <person name="Di Gregorio A."/>
            <person name="Gelpke M."/>
            <person name="Goodstein D.M."/>
            <person name="Harafuji N."/>
            <person name="Hastings K.E."/>
            <person name="Ho I."/>
            <person name="Hotta K."/>
            <person name="Huang W."/>
            <person name="Kawashima T."/>
            <person name="Lemaire P."/>
            <person name="Martinez D."/>
            <person name="Meinertzhagen I.A."/>
            <person name="Necula S."/>
            <person name="Nonaka M."/>
            <person name="Putnam N."/>
            <person name="Rash S."/>
            <person name="Saiga H."/>
            <person name="Satake M."/>
            <person name="Terry A."/>
            <person name="Yamada L."/>
            <person name="Wang H.G."/>
            <person name="Awazu S."/>
            <person name="Azumi K."/>
            <person name="Boore J."/>
            <person name="Branno M."/>
            <person name="Chin-Bow S."/>
            <person name="DeSantis R."/>
            <person name="Doyle S."/>
            <person name="Francino P."/>
            <person name="Keys D.N."/>
            <person name="Haga S."/>
            <person name="Hayashi H."/>
            <person name="Hino K."/>
            <person name="Imai K.S."/>
            <person name="Inaba K."/>
            <person name="Kano S."/>
            <person name="Kobayashi K."/>
            <person name="Kobayashi M."/>
            <person name="Lee B.I."/>
            <person name="Makabe K.W."/>
            <person name="Manohar C."/>
            <person name="Matassi G."/>
            <person name="Medina M."/>
            <person name="Mochizuki Y."/>
            <person name="Mount S."/>
            <person name="Morishita T."/>
            <person name="Miura S."/>
            <person name="Nakayama A."/>
            <person name="Nishizaka S."/>
            <person name="Nomoto H."/>
            <person name="Ohta F."/>
            <person name="Oishi K."/>
            <person name="Rigoutsos I."/>
            <person name="Sano M."/>
            <person name="Sasaki A."/>
            <person name="Sasakura Y."/>
            <person name="Shoguchi E."/>
            <person name="Shin-i T."/>
            <person name="Spagnuolo A."/>
            <person name="Stainier D."/>
            <person name="Suzuki M.M."/>
            <person name="Tassy O."/>
            <person name="Takatori N."/>
            <person name="Tokuoka M."/>
            <person name="Yagi K."/>
            <person name="Yoshizaki F."/>
            <person name="Wada S."/>
            <person name="Zhang C."/>
            <person name="Hyatt P.D."/>
            <person name="Larimer F."/>
            <person name="Detter C."/>
            <person name="Doggett N."/>
            <person name="Glavina T."/>
            <person name="Hawkins T."/>
            <person name="Richardson P."/>
            <person name="Lucas S."/>
            <person name="Kohara Y."/>
            <person name="Levine M."/>
            <person name="Satoh N."/>
            <person name="Rokhsar D.S."/>
        </authorList>
    </citation>
    <scope>NUCLEOTIDE SEQUENCE [LARGE SCALE GENOMIC DNA]</scope>
</reference>
<dbReference type="GeneTree" id="ENSGT01010000222336"/>
<dbReference type="Pfam" id="PF08840">
    <property type="entry name" value="BAAT_C"/>
    <property type="match status" value="1"/>
</dbReference>
<evidence type="ECO:0000259" key="3">
    <source>
        <dbReference type="Pfam" id="PF04775"/>
    </source>
</evidence>
<dbReference type="EMBL" id="EAAA01000929">
    <property type="status" value="NOT_ANNOTATED_CDS"/>
    <property type="molecule type" value="Genomic_DNA"/>
</dbReference>
<dbReference type="STRING" id="7719.ENSCINP00000025919"/>
<dbReference type="PANTHER" id="PTHR10824:SF4">
    <property type="entry name" value="ACYL-COENZYME A THIOESTERASE 1-LIKE"/>
    <property type="match status" value="1"/>
</dbReference>
<dbReference type="HOGENOM" id="CLU_029849_4_0_1"/>
<keyword evidence="6" id="KW-1185">Reference proteome</keyword>
<accession>F6VDE1</accession>
<evidence type="ECO:0000256" key="2">
    <source>
        <dbReference type="PIRSR" id="PIRSR016521-1"/>
    </source>
</evidence>
<protein>
    <recommendedName>
        <fullName evidence="7">BAAT/Acyl-CoA thioester hydrolase C-terminal domain-containing protein</fullName>
    </recommendedName>
</protein>
<evidence type="ECO:0000256" key="1">
    <source>
        <dbReference type="ARBA" id="ARBA00006538"/>
    </source>
</evidence>
<dbReference type="AlphaFoldDB" id="F6VDE1"/>
<evidence type="ECO:0000313" key="5">
    <source>
        <dbReference type="Ensembl" id="ENSCINP00000025919.2"/>
    </source>
</evidence>
<feature type="domain" description="BAAT/Acyl-CoA thioester hydrolase C-terminal" evidence="4">
    <location>
        <begin position="207"/>
        <end position="413"/>
    </location>
</feature>
<reference evidence="5" key="3">
    <citation type="submission" date="2025-08" db="UniProtKB">
        <authorList>
            <consortium name="Ensembl"/>
        </authorList>
    </citation>
    <scope>IDENTIFICATION</scope>
</reference>
<sequence>SATINVTPNPSISDEKIKISIQGLTPSEDVSLHAFTRVTKKCFYESFAQYKVPSSGIVDLTKDASVDGMYTGVEPMGLIWSMEQSPIEDIVRLIHRDVTTPQEVCLRVYDGPLDRLREKQDKVIAETTVERLYMTPGVKRMDVRDNGLVATLFLPPGDGPFPGIITMMGGIPGTLEFKAALFASHGFASLALVYCGVDGFPTPLETMDMQYFQKAVNFMLNHKKVDAPHGIGVVGICKGAQIAYCMADCLSGIRCVVGVNGAPFSLHSPHSHCGRHWPASKFVQSSSFNTEEKIYPFVKSQDDPELLSRLFDIHKRPHISYLVIASLDDQNITAEYFANLCEKLFKSTRHPDYKILRYPGTGHLLDPPYSAPCIVAKFELMNAVCAWGGTTKPHAKAQEDSWNEIMSFLRLKLCNPY</sequence>
<dbReference type="PIRSF" id="PIRSF016521">
    <property type="entry name" value="Acyl-CoA_hydro"/>
    <property type="match status" value="1"/>
</dbReference>
<dbReference type="Gene3D" id="3.40.50.1820">
    <property type="entry name" value="alpha/beta hydrolase"/>
    <property type="match status" value="1"/>
</dbReference>
<dbReference type="Ensembl" id="ENSCINT00000026165.2">
    <property type="protein sequence ID" value="ENSCINP00000025919.2"/>
    <property type="gene ID" value="ENSCING00000008189.3"/>
</dbReference>
<dbReference type="InterPro" id="IPR014940">
    <property type="entry name" value="BAAT_C"/>
</dbReference>
<evidence type="ECO:0008006" key="7">
    <source>
        <dbReference type="Google" id="ProtNLM"/>
    </source>
</evidence>
<evidence type="ECO:0000259" key="4">
    <source>
        <dbReference type="Pfam" id="PF08840"/>
    </source>
</evidence>
<dbReference type="GO" id="GO:0006637">
    <property type="term" value="P:acyl-CoA metabolic process"/>
    <property type="evidence" value="ECO:0000318"/>
    <property type="project" value="GO_Central"/>
</dbReference>
<proteinExistence type="inferred from homology"/>
<feature type="active site" description="Charge relay system" evidence="2">
    <location>
        <position position="329"/>
    </location>
</feature>